<name>A0A2H0V2S2_9BACT</name>
<dbReference type="AlphaFoldDB" id="A0A2H0V2S2"/>
<comment type="caution">
    <text evidence="1">The sequence shown here is derived from an EMBL/GenBank/DDBJ whole genome shotgun (WGS) entry which is preliminary data.</text>
</comment>
<dbReference type="Gene3D" id="1.10.1220.10">
    <property type="entry name" value="Met repressor-like"/>
    <property type="match status" value="1"/>
</dbReference>
<accession>A0A2H0V2S2</accession>
<dbReference type="Proteomes" id="UP000228626">
    <property type="component" value="Unassembled WGS sequence"/>
</dbReference>
<dbReference type="InterPro" id="IPR013321">
    <property type="entry name" value="Arc_rbn_hlx_hlx"/>
</dbReference>
<gene>
    <name evidence="1" type="ORF">COT99_01160</name>
</gene>
<dbReference type="Pfam" id="PF04221">
    <property type="entry name" value="RelB"/>
    <property type="match status" value="1"/>
</dbReference>
<dbReference type="GO" id="GO:0006355">
    <property type="term" value="P:regulation of DNA-templated transcription"/>
    <property type="evidence" value="ECO:0007669"/>
    <property type="project" value="InterPro"/>
</dbReference>
<evidence type="ECO:0008006" key="3">
    <source>
        <dbReference type="Google" id="ProtNLM"/>
    </source>
</evidence>
<sequence length="102" mass="11776">MYTKYILNIYYKIMNSVIINIKTEPKIKTAAQKIAADLGLSLSGVINAYLRQLIRDKKVRFSLREEPTEYLLNEIKKAEDDIKGGNVYSFDNPEDALKFLDK</sequence>
<dbReference type="InterPro" id="IPR007337">
    <property type="entry name" value="RelB/DinJ"/>
</dbReference>
<evidence type="ECO:0000313" key="2">
    <source>
        <dbReference type="Proteomes" id="UP000228626"/>
    </source>
</evidence>
<reference evidence="2" key="1">
    <citation type="submission" date="2017-09" db="EMBL/GenBank/DDBJ databases">
        <title>Depth-based differentiation of microbial function through sediment-hosted aquifers and enrichment of novel symbionts in the deep terrestrial subsurface.</title>
        <authorList>
            <person name="Probst A.J."/>
            <person name="Ladd B."/>
            <person name="Jarett J.K."/>
            <person name="Geller-Mcgrath D.E."/>
            <person name="Sieber C.M.K."/>
            <person name="Emerson J.B."/>
            <person name="Anantharaman K."/>
            <person name="Thomas B.C."/>
            <person name="Malmstrom R."/>
            <person name="Stieglmeier M."/>
            <person name="Klingl A."/>
            <person name="Woyke T."/>
            <person name="Ryan C.M."/>
            <person name="Banfield J.F."/>
        </authorList>
    </citation>
    <scope>NUCLEOTIDE SEQUENCE [LARGE SCALE GENOMIC DNA]</scope>
</reference>
<organism evidence="1 2">
    <name type="scientific">Candidatus Falkowbacteria bacterium CG10_big_fil_rev_8_21_14_0_10_43_10</name>
    <dbReference type="NCBI Taxonomy" id="1974567"/>
    <lineage>
        <taxon>Bacteria</taxon>
        <taxon>Candidatus Falkowiibacteriota</taxon>
    </lineage>
</organism>
<proteinExistence type="predicted"/>
<dbReference type="EMBL" id="PFAR01000014">
    <property type="protein sequence ID" value="PIR93362.1"/>
    <property type="molecule type" value="Genomic_DNA"/>
</dbReference>
<protein>
    <recommendedName>
        <fullName evidence="3">Type II toxin-antitoxin system antitoxin, RelB/DinJ family</fullName>
    </recommendedName>
</protein>
<evidence type="ECO:0000313" key="1">
    <source>
        <dbReference type="EMBL" id="PIR93362.1"/>
    </source>
</evidence>